<dbReference type="PRINTS" id="PR00759">
    <property type="entry name" value="BASICPTASE"/>
</dbReference>
<protein>
    <submittedName>
        <fullName evidence="7">Kunitz-type protease inhibitor 2</fullName>
    </submittedName>
</protein>
<dbReference type="Pfam" id="PF00014">
    <property type="entry name" value="Kunitz_BPTI"/>
    <property type="match status" value="1"/>
</dbReference>
<evidence type="ECO:0000256" key="3">
    <source>
        <dbReference type="ARBA" id="ARBA00023157"/>
    </source>
</evidence>
<reference evidence="7 8" key="1">
    <citation type="journal article" date="2013" name="Nat. Commun.">
        <title>Genome analysis reveals insights into physiology and longevity of the Brandt's bat Myotis brandtii.</title>
        <authorList>
            <person name="Seim I."/>
            <person name="Fang X."/>
            <person name="Xiong Z."/>
            <person name="Lobanov A.V."/>
            <person name="Huang Z."/>
            <person name="Ma S."/>
            <person name="Feng Y."/>
            <person name="Turanov A.A."/>
            <person name="Zhu Y."/>
            <person name="Lenz T.L."/>
            <person name="Gerashchenko M.V."/>
            <person name="Fan D."/>
            <person name="Hee Yim S."/>
            <person name="Yao X."/>
            <person name="Jordan D."/>
            <person name="Xiong Y."/>
            <person name="Ma Y."/>
            <person name="Lyapunov A.N."/>
            <person name="Chen G."/>
            <person name="Kulakova O.I."/>
            <person name="Sun Y."/>
            <person name="Lee S.G."/>
            <person name="Bronson R.T."/>
            <person name="Moskalev A.A."/>
            <person name="Sunyaev S.R."/>
            <person name="Zhang G."/>
            <person name="Krogh A."/>
            <person name="Wang J."/>
            <person name="Gladyshev V.N."/>
        </authorList>
    </citation>
    <scope>NUCLEOTIDE SEQUENCE [LARGE SCALE GENOMIC DNA]</scope>
</reference>
<feature type="transmembrane region" description="Helical" evidence="5">
    <location>
        <begin position="108"/>
        <end position="129"/>
    </location>
</feature>
<dbReference type="AlphaFoldDB" id="S7NT85"/>
<name>S7NT85_MYOBR</name>
<accession>S7NT85</accession>
<feature type="compositionally biased region" description="Low complexity" evidence="4">
    <location>
        <begin position="1"/>
        <end position="19"/>
    </location>
</feature>
<dbReference type="eggNOG" id="KOG4295">
    <property type="taxonomic scope" value="Eukaryota"/>
</dbReference>
<keyword evidence="5" id="KW-0812">Transmembrane</keyword>
<dbReference type="InterPro" id="IPR036880">
    <property type="entry name" value="Kunitz_BPTI_sf"/>
</dbReference>
<dbReference type="SMART" id="SM00131">
    <property type="entry name" value="KU"/>
    <property type="match status" value="1"/>
</dbReference>
<keyword evidence="8" id="KW-1185">Reference proteome</keyword>
<keyword evidence="1" id="KW-0646">Protease inhibitor</keyword>
<sequence length="165" mass="18072">MDDAATSSSPADSSGPSLPRRQGSDGPSSDIFNYEEYCTAKVATGPCSASFPCWYFDAKNNSCDRFIYGGCWGNKNNYLSEEACLSRCLGQWSYLARPHSIVKDLAELIEVILTLLVGYGLLYLVMMGWTQLDLAFSSRDDEDPLLIKRTWGGRGQTAAESPNGV</sequence>
<dbReference type="InterPro" id="IPR020901">
    <property type="entry name" value="Prtase_inh_Kunz-CS"/>
</dbReference>
<gene>
    <name evidence="7" type="ORF">D623_10007588</name>
</gene>
<dbReference type="Proteomes" id="UP000052978">
    <property type="component" value="Unassembled WGS sequence"/>
</dbReference>
<dbReference type="MEROPS" id="I02.010"/>
<dbReference type="PROSITE" id="PS00280">
    <property type="entry name" value="BPTI_KUNITZ_1"/>
    <property type="match status" value="1"/>
</dbReference>
<dbReference type="PANTHER" id="PTHR47247">
    <property type="entry name" value="KUNITZ-TYPE PROTEASE INHIBITOR 2"/>
    <property type="match status" value="1"/>
</dbReference>
<evidence type="ECO:0000256" key="4">
    <source>
        <dbReference type="SAM" id="MobiDB-lite"/>
    </source>
</evidence>
<keyword evidence="3" id="KW-1015">Disulfide bond</keyword>
<feature type="region of interest" description="Disordered" evidence="4">
    <location>
        <begin position="1"/>
        <end position="27"/>
    </location>
</feature>
<dbReference type="EMBL" id="KE164778">
    <property type="protein sequence ID" value="EPQ20065.1"/>
    <property type="molecule type" value="Genomic_DNA"/>
</dbReference>
<evidence type="ECO:0000256" key="2">
    <source>
        <dbReference type="ARBA" id="ARBA00022900"/>
    </source>
</evidence>
<dbReference type="Gene3D" id="4.10.410.10">
    <property type="entry name" value="Pancreatic trypsin inhibitor Kunitz domain"/>
    <property type="match status" value="1"/>
</dbReference>
<evidence type="ECO:0000313" key="8">
    <source>
        <dbReference type="Proteomes" id="UP000052978"/>
    </source>
</evidence>
<keyword evidence="2" id="KW-0722">Serine protease inhibitor</keyword>
<dbReference type="PROSITE" id="PS50279">
    <property type="entry name" value="BPTI_KUNITZ_2"/>
    <property type="match status" value="1"/>
</dbReference>
<evidence type="ECO:0000259" key="6">
    <source>
        <dbReference type="PROSITE" id="PS50279"/>
    </source>
</evidence>
<organism evidence="7 8">
    <name type="scientific">Myotis brandtii</name>
    <name type="common">Brandt's bat</name>
    <dbReference type="NCBI Taxonomy" id="109478"/>
    <lineage>
        <taxon>Eukaryota</taxon>
        <taxon>Metazoa</taxon>
        <taxon>Chordata</taxon>
        <taxon>Craniata</taxon>
        <taxon>Vertebrata</taxon>
        <taxon>Euteleostomi</taxon>
        <taxon>Mammalia</taxon>
        <taxon>Eutheria</taxon>
        <taxon>Laurasiatheria</taxon>
        <taxon>Chiroptera</taxon>
        <taxon>Yangochiroptera</taxon>
        <taxon>Vespertilionidae</taxon>
        <taxon>Myotis</taxon>
    </lineage>
</organism>
<evidence type="ECO:0000256" key="1">
    <source>
        <dbReference type="ARBA" id="ARBA00022690"/>
    </source>
</evidence>
<keyword evidence="5" id="KW-1133">Transmembrane helix</keyword>
<dbReference type="GO" id="GO:0004867">
    <property type="term" value="F:serine-type endopeptidase inhibitor activity"/>
    <property type="evidence" value="ECO:0007669"/>
    <property type="project" value="UniProtKB-KW"/>
</dbReference>
<dbReference type="InterPro" id="IPR002223">
    <property type="entry name" value="Kunitz_BPTI"/>
</dbReference>
<keyword evidence="5" id="KW-0472">Membrane</keyword>
<dbReference type="SUPFAM" id="SSF57362">
    <property type="entry name" value="BPTI-like"/>
    <property type="match status" value="1"/>
</dbReference>
<feature type="domain" description="BPTI/Kunitz inhibitor" evidence="6">
    <location>
        <begin position="38"/>
        <end position="88"/>
    </location>
</feature>
<dbReference type="PANTHER" id="PTHR47247:SF1">
    <property type="entry name" value="KUNITZ-TYPE PROTEASE INHIBITOR 2"/>
    <property type="match status" value="1"/>
</dbReference>
<evidence type="ECO:0000313" key="7">
    <source>
        <dbReference type="EMBL" id="EPQ20065.1"/>
    </source>
</evidence>
<evidence type="ECO:0000256" key="5">
    <source>
        <dbReference type="SAM" id="Phobius"/>
    </source>
</evidence>
<proteinExistence type="predicted"/>